<feature type="compositionally biased region" description="Basic and acidic residues" evidence="8">
    <location>
        <begin position="826"/>
        <end position="857"/>
    </location>
</feature>
<evidence type="ECO:0000313" key="12">
    <source>
        <dbReference type="WBParaSite" id="PSU_v2.g15795.t1"/>
    </source>
</evidence>
<dbReference type="GO" id="GO:0015271">
    <property type="term" value="F:outward rectifier potassium channel activity"/>
    <property type="evidence" value="ECO:0007669"/>
    <property type="project" value="TreeGrafter"/>
</dbReference>
<dbReference type="GO" id="GO:0022841">
    <property type="term" value="F:potassium ion leak channel activity"/>
    <property type="evidence" value="ECO:0007669"/>
    <property type="project" value="TreeGrafter"/>
</dbReference>
<feature type="region of interest" description="Disordered" evidence="8">
    <location>
        <begin position="265"/>
        <end position="286"/>
    </location>
</feature>
<keyword evidence="6 9" id="KW-0472">Membrane</keyword>
<evidence type="ECO:0000256" key="2">
    <source>
        <dbReference type="ARBA" id="ARBA00022448"/>
    </source>
</evidence>
<organism evidence="11 12">
    <name type="scientific">Panagrolaimus superbus</name>
    <dbReference type="NCBI Taxonomy" id="310955"/>
    <lineage>
        <taxon>Eukaryota</taxon>
        <taxon>Metazoa</taxon>
        <taxon>Ecdysozoa</taxon>
        <taxon>Nematoda</taxon>
        <taxon>Chromadorea</taxon>
        <taxon>Rhabditida</taxon>
        <taxon>Tylenchina</taxon>
        <taxon>Panagrolaimomorpha</taxon>
        <taxon>Panagrolaimoidea</taxon>
        <taxon>Panagrolaimidae</taxon>
        <taxon>Panagrolaimus</taxon>
    </lineage>
</organism>
<proteinExistence type="predicted"/>
<evidence type="ECO:0000256" key="1">
    <source>
        <dbReference type="ARBA" id="ARBA00004141"/>
    </source>
</evidence>
<dbReference type="InterPro" id="IPR003280">
    <property type="entry name" value="2pore_dom_K_chnl"/>
</dbReference>
<feature type="transmembrane region" description="Helical" evidence="9">
    <location>
        <begin position="302"/>
        <end position="324"/>
    </location>
</feature>
<evidence type="ECO:0000256" key="6">
    <source>
        <dbReference type="ARBA" id="ARBA00023136"/>
    </source>
</evidence>
<evidence type="ECO:0000256" key="5">
    <source>
        <dbReference type="ARBA" id="ARBA00023065"/>
    </source>
</evidence>
<dbReference type="Pfam" id="PF07885">
    <property type="entry name" value="Ion_trans_2"/>
    <property type="match status" value="1"/>
</dbReference>
<keyword evidence="3 9" id="KW-0812">Transmembrane</keyword>
<feature type="domain" description="Potassium channel" evidence="10">
    <location>
        <begin position="128"/>
        <end position="184"/>
    </location>
</feature>
<protein>
    <submittedName>
        <fullName evidence="12">Potassium channel domain-containing protein</fullName>
    </submittedName>
</protein>
<dbReference type="GO" id="GO:0030322">
    <property type="term" value="P:stabilization of membrane potential"/>
    <property type="evidence" value="ECO:0007669"/>
    <property type="project" value="TreeGrafter"/>
</dbReference>
<dbReference type="InterPro" id="IPR013099">
    <property type="entry name" value="K_chnl_dom"/>
</dbReference>
<dbReference type="PANTHER" id="PTHR11003">
    <property type="entry name" value="POTASSIUM CHANNEL, SUBFAMILY K"/>
    <property type="match status" value="1"/>
</dbReference>
<evidence type="ECO:0000256" key="7">
    <source>
        <dbReference type="ARBA" id="ARBA00023303"/>
    </source>
</evidence>
<keyword evidence="7" id="KW-0407">Ion channel</keyword>
<name>A0A914Y8L7_9BILA</name>
<feature type="region of interest" description="Disordered" evidence="8">
    <location>
        <begin position="666"/>
        <end position="685"/>
    </location>
</feature>
<keyword evidence="11" id="KW-1185">Reference proteome</keyword>
<reference evidence="12" key="1">
    <citation type="submission" date="2022-11" db="UniProtKB">
        <authorList>
            <consortium name="WormBaseParasite"/>
        </authorList>
    </citation>
    <scope>IDENTIFICATION</scope>
</reference>
<dbReference type="SUPFAM" id="SSF81324">
    <property type="entry name" value="Voltage-gated potassium channels"/>
    <property type="match status" value="1"/>
</dbReference>
<comment type="subcellular location">
    <subcellularLocation>
        <location evidence="1">Membrane</location>
        <topology evidence="1">Multi-pass membrane protein</topology>
    </subcellularLocation>
</comment>
<dbReference type="WBParaSite" id="PSU_v2.g15795.t1">
    <property type="protein sequence ID" value="PSU_v2.g15795.t1"/>
    <property type="gene ID" value="PSU_v2.g15795"/>
</dbReference>
<evidence type="ECO:0000256" key="8">
    <source>
        <dbReference type="SAM" id="MobiDB-lite"/>
    </source>
</evidence>
<dbReference type="PANTHER" id="PTHR11003:SF86">
    <property type="entry name" value="POTASSIUM CHANNEL DOMAIN-CONTAINING PROTEIN"/>
    <property type="match status" value="1"/>
</dbReference>
<evidence type="ECO:0000256" key="4">
    <source>
        <dbReference type="ARBA" id="ARBA00022989"/>
    </source>
</evidence>
<feature type="transmembrane region" description="Helical" evidence="9">
    <location>
        <begin position="42"/>
        <end position="62"/>
    </location>
</feature>
<evidence type="ECO:0000259" key="10">
    <source>
        <dbReference type="Pfam" id="PF07885"/>
    </source>
</evidence>
<dbReference type="AlphaFoldDB" id="A0A914Y8L7"/>
<evidence type="ECO:0000256" key="9">
    <source>
        <dbReference type="SAM" id="Phobius"/>
    </source>
</evidence>
<feature type="region of interest" description="Disordered" evidence="8">
    <location>
        <begin position="826"/>
        <end position="924"/>
    </location>
</feature>
<keyword evidence="5" id="KW-0406">Ion transport</keyword>
<evidence type="ECO:0000313" key="11">
    <source>
        <dbReference type="Proteomes" id="UP000887577"/>
    </source>
</evidence>
<evidence type="ECO:0000256" key="3">
    <source>
        <dbReference type="ARBA" id="ARBA00022692"/>
    </source>
</evidence>
<accession>A0A914Y8L7</accession>
<dbReference type="Gene3D" id="1.10.287.70">
    <property type="match status" value="1"/>
</dbReference>
<feature type="compositionally biased region" description="Basic and acidic residues" evidence="8">
    <location>
        <begin position="885"/>
        <end position="904"/>
    </location>
</feature>
<sequence length="969" mass="109404">MIRFNNAGEYVEVPTEPPTGPPPIGKLAKLKFYYDKYRLRHIAPIALLLIYSILGAYLFYIVEHDHEKELLKKEKYLLDQLRNSTLNQLRETMTGERNSEETRLFMSRDILVWYEKQLAKTKLPEALEWDMWGAIFYVGTVFTTIGYGNITPRTSAGQALSIAYAIVGIPLVLAILSQFGKALTNWASASWIKYRQHIKKHERIKKLNQIKLLRRRRDTRGTSATPTSTAANSVYNLHILEEGRAQRKTGPDEYSVNTATLESPMQRLVSNGSENMSNRLDDDDDDDLESRLGDVVPDHPRMLILMFWLVIIGLSIVSMLLSVIQIKMEEWLYQLMIKMQKEYRRAIESGNPVDKETIIQKFNQKQPFLMRALAPHLISENQAEKLNQQAETFERITRVTNNKNIQTDNSEIISTHEIAISPIINDKNEDDEDNNLQSYQSLPGIEVQTSEAAAAAASESIHLVDAGTSVMSKKHYLVDEATSDQEEIFYDFNIQPDVTTSALVQASLLSASADSISDATSLPMDPIRGFIDADISVQDDLLSLYDRSMQTDLAQFQLDEIALKLHDLQQQNAQKATYVDRSAETSIREPAKASFGMKTDSIATETKEAQVNILPITEEKGIGTENISFSNQSMETEILEVSNRSMETANAGLWRGECSRSVQTAFDEDEGRDTLSPTEEEMGLESLKNKRRRFSNQKNAYGFEDTPYNEISIQCSIQANDTCDTSVQTLLSGGAFDDFNGLDTSGESGRISRSESTVTLYQDSFDIDGKLVNKKQKQDLIIQTDDSYLKIARRLDEYRTNRTQCLQVCAAPQLTSSDSVASLNRRYEEQQRIDDPSSRREYTIEPPKRKKLGELRRKPSLVRKNSKSSQASSDEYGGESSNSKGESKPKFLDVTKNTKLEKSRSISPSQAQQAKAAVLRRKHSLPVSVHRGKVSDFIAKHERGIHNPGTPEGRRKSIITIIDMRDKAC</sequence>
<keyword evidence="4 9" id="KW-1133">Transmembrane helix</keyword>
<dbReference type="GO" id="GO:0005886">
    <property type="term" value="C:plasma membrane"/>
    <property type="evidence" value="ECO:0007669"/>
    <property type="project" value="TreeGrafter"/>
</dbReference>
<keyword evidence="2" id="KW-0813">Transport</keyword>
<dbReference type="Proteomes" id="UP000887577">
    <property type="component" value="Unplaced"/>
</dbReference>
<feature type="compositionally biased region" description="Polar residues" evidence="8">
    <location>
        <begin position="265"/>
        <end position="278"/>
    </location>
</feature>
<feature type="transmembrane region" description="Helical" evidence="9">
    <location>
        <begin position="162"/>
        <end position="180"/>
    </location>
</feature>